<gene>
    <name evidence="5" type="ORF">JOQ06_004701</name>
</gene>
<feature type="domain" description="Serpin" evidence="4">
    <location>
        <begin position="9"/>
        <end position="126"/>
    </location>
</feature>
<dbReference type="SUPFAM" id="SSF56574">
    <property type="entry name" value="Serpins"/>
    <property type="match status" value="1"/>
</dbReference>
<comment type="caution">
    <text evidence="5">The sequence shown here is derived from an EMBL/GenBank/DDBJ whole genome shotgun (WGS) entry which is preliminary data.</text>
</comment>
<sequence>MHYFYAPHTGQWVKPFDGNHTQKAVFNVDENTKVQVDMMKRKGRFDFYHDADNHTTVIKLPYKGNTSMMIILPDEGKMKEVEGYINKDYVKHWHDSVIRRSVRLSLPKFSISADASLESTLKEMDIFGKTNKSVIGLL</sequence>
<name>A0AAD6FBX8_9TELE</name>
<evidence type="ECO:0000259" key="4">
    <source>
        <dbReference type="Pfam" id="PF00079"/>
    </source>
</evidence>
<keyword evidence="2" id="KW-0732">Signal</keyword>
<dbReference type="InterPro" id="IPR042178">
    <property type="entry name" value="Serpin_sf_1"/>
</dbReference>
<dbReference type="Proteomes" id="UP001219934">
    <property type="component" value="Unassembled WGS sequence"/>
</dbReference>
<keyword evidence="3" id="KW-0325">Glycoprotein</keyword>
<dbReference type="Gene3D" id="3.30.497.10">
    <property type="entry name" value="Antithrombin, subunit I, domain 2"/>
    <property type="match status" value="1"/>
</dbReference>
<evidence type="ECO:0000256" key="2">
    <source>
        <dbReference type="ARBA" id="ARBA00022729"/>
    </source>
</evidence>
<dbReference type="EMBL" id="JAPTMU010000017">
    <property type="protein sequence ID" value="KAJ4929081.1"/>
    <property type="molecule type" value="Genomic_DNA"/>
</dbReference>
<organism evidence="5 6">
    <name type="scientific">Pogonophryne albipinna</name>
    <dbReference type="NCBI Taxonomy" id="1090488"/>
    <lineage>
        <taxon>Eukaryota</taxon>
        <taxon>Metazoa</taxon>
        <taxon>Chordata</taxon>
        <taxon>Craniata</taxon>
        <taxon>Vertebrata</taxon>
        <taxon>Euteleostomi</taxon>
        <taxon>Actinopterygii</taxon>
        <taxon>Neopterygii</taxon>
        <taxon>Teleostei</taxon>
        <taxon>Neoteleostei</taxon>
        <taxon>Acanthomorphata</taxon>
        <taxon>Eupercaria</taxon>
        <taxon>Perciformes</taxon>
        <taxon>Notothenioidei</taxon>
        <taxon>Pogonophryne</taxon>
    </lineage>
</organism>
<accession>A0AAD6FBX8</accession>
<comment type="similarity">
    <text evidence="1">Belongs to the serpin family.</text>
</comment>
<dbReference type="InterPro" id="IPR023796">
    <property type="entry name" value="Serpin_dom"/>
</dbReference>
<dbReference type="InterPro" id="IPR000215">
    <property type="entry name" value="Serpin_fam"/>
</dbReference>
<evidence type="ECO:0000256" key="3">
    <source>
        <dbReference type="ARBA" id="ARBA00023180"/>
    </source>
</evidence>
<protein>
    <recommendedName>
        <fullName evidence="4">Serpin domain-containing protein</fullName>
    </recommendedName>
</protein>
<evidence type="ECO:0000256" key="1">
    <source>
        <dbReference type="ARBA" id="ARBA00009500"/>
    </source>
</evidence>
<dbReference type="PANTHER" id="PTHR11461:SF363">
    <property type="entry name" value="SERINE (OR CYSTEINE) PROTEINASE INHIBITOR, CLADE A (ALPHA-1 ANTIPROTEINASE, ANTITRYPSIN), MEMBER 1, LIKE PRECURSOR-RELATED"/>
    <property type="match status" value="1"/>
</dbReference>
<dbReference type="PANTHER" id="PTHR11461">
    <property type="entry name" value="SERINE PROTEASE INHIBITOR, SERPIN"/>
    <property type="match status" value="1"/>
</dbReference>
<keyword evidence="6" id="KW-1185">Reference proteome</keyword>
<evidence type="ECO:0000313" key="6">
    <source>
        <dbReference type="Proteomes" id="UP001219934"/>
    </source>
</evidence>
<dbReference type="FunFam" id="2.30.39.10:FF:000003">
    <property type="entry name" value="alpha-1-antitrypsin isoform X1"/>
    <property type="match status" value="1"/>
</dbReference>
<dbReference type="Gene3D" id="2.30.39.10">
    <property type="entry name" value="Alpha-1-antitrypsin, domain 1"/>
    <property type="match status" value="1"/>
</dbReference>
<evidence type="ECO:0000313" key="5">
    <source>
        <dbReference type="EMBL" id="KAJ4929081.1"/>
    </source>
</evidence>
<dbReference type="InterPro" id="IPR036186">
    <property type="entry name" value="Serpin_sf"/>
</dbReference>
<reference evidence="5" key="1">
    <citation type="submission" date="2022-11" db="EMBL/GenBank/DDBJ databases">
        <title>Chromosome-level genome of Pogonophryne albipinna.</title>
        <authorList>
            <person name="Jo E."/>
        </authorList>
    </citation>
    <scope>NUCLEOTIDE SEQUENCE</scope>
    <source>
        <strain evidence="5">SGF0006</strain>
        <tissue evidence="5">Muscle</tissue>
    </source>
</reference>
<dbReference type="Pfam" id="PF00079">
    <property type="entry name" value="Serpin"/>
    <property type="match status" value="1"/>
</dbReference>
<dbReference type="InterPro" id="IPR042185">
    <property type="entry name" value="Serpin_sf_2"/>
</dbReference>
<dbReference type="AlphaFoldDB" id="A0AAD6FBX8"/>
<dbReference type="GO" id="GO:0004867">
    <property type="term" value="F:serine-type endopeptidase inhibitor activity"/>
    <property type="evidence" value="ECO:0007669"/>
    <property type="project" value="InterPro"/>
</dbReference>
<proteinExistence type="inferred from homology"/>
<dbReference type="GO" id="GO:0005615">
    <property type="term" value="C:extracellular space"/>
    <property type="evidence" value="ECO:0007669"/>
    <property type="project" value="InterPro"/>
</dbReference>